<organism evidence="9 10">
    <name type="scientific">Enterococcus faecalis</name>
    <name type="common">Streptococcus faecalis</name>
    <dbReference type="NCBI Taxonomy" id="1351"/>
    <lineage>
        <taxon>Bacteria</taxon>
        <taxon>Bacillati</taxon>
        <taxon>Bacillota</taxon>
        <taxon>Bacilli</taxon>
        <taxon>Lactobacillales</taxon>
        <taxon>Enterococcaceae</taxon>
        <taxon>Enterococcus</taxon>
    </lineage>
</organism>
<name>A0ABD7J4G8_ENTFL</name>
<feature type="domain" description="ABC transporter" evidence="8">
    <location>
        <begin position="2"/>
        <end position="246"/>
    </location>
</feature>
<dbReference type="EC" id="3.6.3.28" evidence="9"/>
<dbReference type="InterPro" id="IPR012693">
    <property type="entry name" value="ABC_transpr_PhnC"/>
</dbReference>
<keyword evidence="3" id="KW-0547">Nucleotide-binding</keyword>
<dbReference type="GO" id="GO:0005524">
    <property type="term" value="F:ATP binding"/>
    <property type="evidence" value="ECO:0007669"/>
    <property type="project" value="UniProtKB-KW"/>
</dbReference>
<keyword evidence="1" id="KW-0813">Transport</keyword>
<comment type="caution">
    <text evidence="9">The sequence shown here is derived from an EMBL/GenBank/DDBJ whole genome shotgun (WGS) entry which is preliminary data.</text>
</comment>
<dbReference type="Pfam" id="PF00005">
    <property type="entry name" value="ABC_tran"/>
    <property type="match status" value="1"/>
</dbReference>
<accession>A0ABD7J4G8</accession>
<evidence type="ECO:0000256" key="3">
    <source>
        <dbReference type="ARBA" id="ARBA00022741"/>
    </source>
</evidence>
<dbReference type="Proteomes" id="UP000281488">
    <property type="component" value="Unassembled WGS sequence"/>
</dbReference>
<evidence type="ECO:0000313" key="9">
    <source>
        <dbReference type="EMBL" id="ROX34984.1"/>
    </source>
</evidence>
<dbReference type="AlphaFoldDB" id="A0ABD7J4G8"/>
<evidence type="ECO:0000313" key="10">
    <source>
        <dbReference type="Proteomes" id="UP000281488"/>
    </source>
</evidence>
<reference evidence="9 10" key="1">
    <citation type="submission" date="2018-10" db="EMBL/GenBank/DDBJ databases">
        <title>Genotypes and phenotypes of Enterococci isolated from broiler chickens.</title>
        <authorList>
            <person name="Muhammad A.R."/>
            <person name="Diarra M.S."/>
        </authorList>
    </citation>
    <scope>NUCLEOTIDE SEQUENCE [LARGE SCALE GENOMIC DNA]</scope>
    <source>
        <strain evidence="9 10">LIT2 A36'</strain>
    </source>
</reference>
<sequence>MIVFTNVSKTYPNGVQGLQNINLTIKEGEIIAIIGLSGAGKSTFLKSINRLVEITEGEIHINNQSITQAKKKKLRLIRRQIGLISQNFNLVKRSSVQKNVLSGRLGYYSTWRSIFGLFTKDDYQKTTAALNAVGLVDKLHTRSDELSGGQQQRVSIARALVQQAPIILADEPVASLDPIMTKKVMNDLQTINQTLGKTIVINLHSVSLAREYATRIIALKSGEVVFDGIPEQLTDTRLEEIYGMAIFEEVEMAENNV</sequence>
<dbReference type="InterPro" id="IPR003439">
    <property type="entry name" value="ABC_transporter-like_ATP-bd"/>
</dbReference>
<keyword evidence="9" id="KW-0378">Hydrolase</keyword>
<dbReference type="PROSITE" id="PS00211">
    <property type="entry name" value="ABC_TRANSPORTER_1"/>
    <property type="match status" value="1"/>
</dbReference>
<evidence type="ECO:0000259" key="8">
    <source>
        <dbReference type="PROSITE" id="PS50893"/>
    </source>
</evidence>
<dbReference type="GO" id="GO:0016787">
    <property type="term" value="F:hydrolase activity"/>
    <property type="evidence" value="ECO:0007669"/>
    <property type="project" value="UniProtKB-KW"/>
</dbReference>
<keyword evidence="5" id="KW-0918">Phosphonate transport</keyword>
<dbReference type="InterPro" id="IPR017871">
    <property type="entry name" value="ABC_transporter-like_CS"/>
</dbReference>
<dbReference type="CDD" id="cd03256">
    <property type="entry name" value="ABC_PhnC_transporter"/>
    <property type="match status" value="1"/>
</dbReference>
<evidence type="ECO:0000256" key="1">
    <source>
        <dbReference type="ARBA" id="ARBA00022448"/>
    </source>
</evidence>
<dbReference type="NCBIfam" id="TIGR02315">
    <property type="entry name" value="ABC_phnC"/>
    <property type="match status" value="1"/>
</dbReference>
<dbReference type="Gene3D" id="3.40.50.300">
    <property type="entry name" value="P-loop containing nucleotide triphosphate hydrolases"/>
    <property type="match status" value="1"/>
</dbReference>
<keyword evidence="7" id="KW-0472">Membrane</keyword>
<evidence type="ECO:0000256" key="2">
    <source>
        <dbReference type="ARBA" id="ARBA00022475"/>
    </source>
</evidence>
<dbReference type="InterPro" id="IPR027417">
    <property type="entry name" value="P-loop_NTPase"/>
</dbReference>
<evidence type="ECO:0000256" key="4">
    <source>
        <dbReference type="ARBA" id="ARBA00022840"/>
    </source>
</evidence>
<dbReference type="InterPro" id="IPR003593">
    <property type="entry name" value="AAA+_ATPase"/>
</dbReference>
<keyword evidence="4 9" id="KW-0067">ATP-binding</keyword>
<evidence type="ECO:0000256" key="5">
    <source>
        <dbReference type="ARBA" id="ARBA00022885"/>
    </source>
</evidence>
<evidence type="ECO:0000256" key="6">
    <source>
        <dbReference type="ARBA" id="ARBA00022967"/>
    </source>
</evidence>
<dbReference type="PANTHER" id="PTHR43166">
    <property type="entry name" value="AMINO ACID IMPORT ATP-BINDING PROTEIN"/>
    <property type="match status" value="1"/>
</dbReference>
<dbReference type="SMART" id="SM00382">
    <property type="entry name" value="AAA"/>
    <property type="match status" value="1"/>
</dbReference>
<dbReference type="InterPro" id="IPR050086">
    <property type="entry name" value="MetN_ABC_transporter-like"/>
</dbReference>
<gene>
    <name evidence="9" type="primary">phnC</name>
    <name evidence="9" type="ORF">EGW16_01215</name>
</gene>
<keyword evidence="2" id="KW-1003">Cell membrane</keyword>
<dbReference type="EMBL" id="RKMZ01000001">
    <property type="protein sequence ID" value="ROX34984.1"/>
    <property type="molecule type" value="Genomic_DNA"/>
</dbReference>
<dbReference type="SUPFAM" id="SSF52540">
    <property type="entry name" value="P-loop containing nucleoside triphosphate hydrolases"/>
    <property type="match status" value="1"/>
</dbReference>
<dbReference type="GO" id="GO:0015716">
    <property type="term" value="P:organic phosphonate transport"/>
    <property type="evidence" value="ECO:0007669"/>
    <property type="project" value="UniProtKB-KW"/>
</dbReference>
<dbReference type="PANTHER" id="PTHR43166:SF6">
    <property type="entry name" value="PHOSPHONATES IMPORT ATP-BINDING PROTEIN PHNC"/>
    <property type="match status" value="1"/>
</dbReference>
<dbReference type="PROSITE" id="PS50893">
    <property type="entry name" value="ABC_TRANSPORTER_2"/>
    <property type="match status" value="1"/>
</dbReference>
<dbReference type="RefSeq" id="WP_010709432.1">
    <property type="nucleotide sequence ID" value="NZ_CP063980.1"/>
</dbReference>
<keyword evidence="6" id="KW-1278">Translocase</keyword>
<protein>
    <submittedName>
        <fullName evidence="9">Phosphonate ABC transporter ATP-binding protein</fullName>
        <ecNumber evidence="9">3.6.3.28</ecNumber>
    </submittedName>
</protein>
<proteinExistence type="predicted"/>
<evidence type="ECO:0000256" key="7">
    <source>
        <dbReference type="ARBA" id="ARBA00023136"/>
    </source>
</evidence>